<protein>
    <submittedName>
        <fullName evidence="2">Damage-inducible protein CinA</fullName>
    </submittedName>
</protein>
<dbReference type="Gene3D" id="3.90.950.20">
    <property type="entry name" value="CinA-like"/>
    <property type="match status" value="1"/>
</dbReference>
<evidence type="ECO:0000313" key="3">
    <source>
        <dbReference type="Proteomes" id="UP000194641"/>
    </source>
</evidence>
<proteinExistence type="predicted"/>
<organism evidence="2 3">
    <name type="scientific">Acetobacter indonesiensis</name>
    <dbReference type="NCBI Taxonomy" id="104101"/>
    <lineage>
        <taxon>Bacteria</taxon>
        <taxon>Pseudomonadati</taxon>
        <taxon>Pseudomonadota</taxon>
        <taxon>Alphaproteobacteria</taxon>
        <taxon>Acetobacterales</taxon>
        <taxon>Acetobacteraceae</taxon>
        <taxon>Acetobacter</taxon>
    </lineage>
</organism>
<evidence type="ECO:0000313" key="2">
    <source>
        <dbReference type="EMBL" id="OUI94246.1"/>
    </source>
</evidence>
<dbReference type="NCBIfam" id="TIGR00199">
    <property type="entry name" value="PncC_domain"/>
    <property type="match status" value="1"/>
</dbReference>
<dbReference type="AlphaFoldDB" id="A0A252AV68"/>
<feature type="domain" description="CinA C-terminal" evidence="1">
    <location>
        <begin position="11"/>
        <end position="164"/>
    </location>
</feature>
<dbReference type="EMBL" id="JOPA01000016">
    <property type="protein sequence ID" value="OUI94246.1"/>
    <property type="molecule type" value="Genomic_DNA"/>
</dbReference>
<dbReference type="Proteomes" id="UP000194641">
    <property type="component" value="Unassembled WGS sequence"/>
</dbReference>
<dbReference type="Pfam" id="PF02464">
    <property type="entry name" value="CinA"/>
    <property type="match status" value="1"/>
</dbReference>
<gene>
    <name evidence="2" type="ORF">HK17_04230</name>
</gene>
<name>A0A252AV68_9PROT</name>
<evidence type="ECO:0000259" key="1">
    <source>
        <dbReference type="Pfam" id="PF02464"/>
    </source>
</evidence>
<sequence>MLPDQSDHLLSLSKRIVDSLRRKQIRLITAESCTGGLVAAALTHHAGSSDVTEGGFVTYSNAMKSRVLGVSAETLASFGAVSQETVREMAEGALRQAPEASVAISVSGIAGPGGGSDRKPVGTVWFATAVKGKETYAEMRLFPGDRTNVRTLAAEHALLLVQKRLET</sequence>
<dbReference type="InterPro" id="IPR008136">
    <property type="entry name" value="CinA_C"/>
</dbReference>
<reference evidence="3" key="1">
    <citation type="submission" date="2014-06" db="EMBL/GenBank/DDBJ databases">
        <authorList>
            <person name="Winans N.J."/>
            <person name="Newell P.D."/>
            <person name="Douglas A.E."/>
        </authorList>
    </citation>
    <scope>NUCLEOTIDE SEQUENCE [LARGE SCALE GENOMIC DNA]</scope>
</reference>
<dbReference type="SUPFAM" id="SSF142433">
    <property type="entry name" value="CinA-like"/>
    <property type="match status" value="1"/>
</dbReference>
<comment type="caution">
    <text evidence="2">The sequence shown here is derived from an EMBL/GenBank/DDBJ whole genome shotgun (WGS) entry which is preliminary data.</text>
</comment>
<dbReference type="InterPro" id="IPR036653">
    <property type="entry name" value="CinA-like_C"/>
</dbReference>
<accession>A0A252AV68</accession>